<name>A0A0L0QN69_VIRPA</name>
<dbReference type="InterPro" id="IPR023324">
    <property type="entry name" value="BH2638-like_sf"/>
</dbReference>
<dbReference type="Proteomes" id="UP000036780">
    <property type="component" value="Unassembled WGS sequence"/>
</dbReference>
<keyword evidence="3" id="KW-1185">Reference proteome</keyword>
<dbReference type="GeneID" id="66870833"/>
<organism evidence="2 3">
    <name type="scientific">Virgibacillus pantothenticus</name>
    <dbReference type="NCBI Taxonomy" id="1473"/>
    <lineage>
        <taxon>Bacteria</taxon>
        <taxon>Bacillati</taxon>
        <taxon>Bacillota</taxon>
        <taxon>Bacilli</taxon>
        <taxon>Bacillales</taxon>
        <taxon>Bacillaceae</taxon>
        <taxon>Virgibacillus</taxon>
    </lineage>
</organism>
<gene>
    <name evidence="2" type="ORF">AFK71_16740</name>
</gene>
<evidence type="ECO:0000313" key="3">
    <source>
        <dbReference type="Proteomes" id="UP000036780"/>
    </source>
</evidence>
<comment type="similarity">
    <text evidence="1">Belongs to the UPF0223 family.</text>
</comment>
<reference evidence="3" key="1">
    <citation type="submission" date="2015-07" db="EMBL/GenBank/DDBJ databases">
        <title>Fjat-10053 dsm26.</title>
        <authorList>
            <person name="Liu B."/>
            <person name="Wang J."/>
            <person name="Zhu Y."/>
            <person name="Liu G."/>
            <person name="Chen Q."/>
            <person name="Chen Z."/>
            <person name="Lan J."/>
            <person name="Che J."/>
            <person name="Ge C."/>
            <person name="Shi H."/>
            <person name="Pan Z."/>
            <person name="Liu X."/>
        </authorList>
    </citation>
    <scope>NUCLEOTIDE SEQUENCE [LARGE SCALE GENOMIC DNA]</scope>
    <source>
        <strain evidence="3">DSM 26</strain>
    </source>
</reference>
<dbReference type="PATRIC" id="fig|1473.5.peg.2054"/>
<sequence>MSYHYPIDDTWTKEEVIQVVQFFSLIEQAYEKKVEKDILLAAYRGFKQVVPSKSEEKKLFATFKQGSGYSSFHVIKQAKETEERFIMMDKTKGKKLK</sequence>
<dbReference type="PIRSF" id="PIRSF037260">
    <property type="entry name" value="UPF0223"/>
    <property type="match status" value="1"/>
</dbReference>
<dbReference type="Pfam" id="PF05256">
    <property type="entry name" value="UPF0223"/>
    <property type="match status" value="1"/>
</dbReference>
<proteinExistence type="inferred from homology"/>
<protein>
    <recommendedName>
        <fullName evidence="1">UPF0223 protein AFK71_16740</fullName>
    </recommendedName>
</protein>
<dbReference type="SUPFAM" id="SSF158504">
    <property type="entry name" value="BH2638-like"/>
    <property type="match status" value="1"/>
</dbReference>
<dbReference type="AlphaFoldDB" id="A0A0L0QN69"/>
<dbReference type="EMBL" id="LGTO01000007">
    <property type="protein sequence ID" value="KNE20042.1"/>
    <property type="molecule type" value="Genomic_DNA"/>
</dbReference>
<dbReference type="NCBIfam" id="NF003353">
    <property type="entry name" value="PRK04387.1"/>
    <property type="match status" value="1"/>
</dbReference>
<dbReference type="InterPro" id="IPR007920">
    <property type="entry name" value="UPF0223"/>
</dbReference>
<comment type="caution">
    <text evidence="2">The sequence shown here is derived from an EMBL/GenBank/DDBJ whole genome shotgun (WGS) entry which is preliminary data.</text>
</comment>
<evidence type="ECO:0000256" key="1">
    <source>
        <dbReference type="HAMAP-Rule" id="MF_01041"/>
    </source>
</evidence>
<dbReference type="OrthoDB" id="1649074at2"/>
<dbReference type="RefSeq" id="WP_050353529.1">
    <property type="nucleotide sequence ID" value="NZ_BOSN01000001.1"/>
</dbReference>
<evidence type="ECO:0000313" key="2">
    <source>
        <dbReference type="EMBL" id="KNE20042.1"/>
    </source>
</evidence>
<dbReference type="HAMAP" id="MF_01041">
    <property type="entry name" value="UPF0223"/>
    <property type="match status" value="1"/>
</dbReference>
<accession>A0A0L0QN69</accession>
<dbReference type="Gene3D" id="1.10.220.80">
    <property type="entry name" value="BH2638-like"/>
    <property type="match status" value="1"/>
</dbReference>